<gene>
    <name evidence="2" type="ORF">WR25_12426</name>
</gene>
<dbReference type="Proteomes" id="UP000218231">
    <property type="component" value="Unassembled WGS sequence"/>
</dbReference>
<feature type="compositionally biased region" description="Low complexity" evidence="1">
    <location>
        <begin position="11"/>
        <end position="25"/>
    </location>
</feature>
<name>A0A2A2J4F1_9BILA</name>
<dbReference type="AlphaFoldDB" id="A0A2A2J4F1"/>
<comment type="caution">
    <text evidence="2">The sequence shown here is derived from an EMBL/GenBank/DDBJ whole genome shotgun (WGS) entry which is preliminary data.</text>
</comment>
<reference evidence="2 3" key="1">
    <citation type="journal article" date="2017" name="Curr. Biol.">
        <title>Genome architecture and evolution of a unichromosomal asexual nematode.</title>
        <authorList>
            <person name="Fradin H."/>
            <person name="Zegar C."/>
            <person name="Gutwein M."/>
            <person name="Lucas J."/>
            <person name="Kovtun M."/>
            <person name="Corcoran D."/>
            <person name="Baugh L.R."/>
            <person name="Kiontke K."/>
            <person name="Gunsalus K."/>
            <person name="Fitch D.H."/>
            <person name="Piano F."/>
        </authorList>
    </citation>
    <scope>NUCLEOTIDE SEQUENCE [LARGE SCALE GENOMIC DNA]</scope>
    <source>
        <strain evidence="2">PF1309</strain>
    </source>
</reference>
<proteinExistence type="predicted"/>
<evidence type="ECO:0000256" key="1">
    <source>
        <dbReference type="SAM" id="MobiDB-lite"/>
    </source>
</evidence>
<evidence type="ECO:0000313" key="3">
    <source>
        <dbReference type="Proteomes" id="UP000218231"/>
    </source>
</evidence>
<keyword evidence="3" id="KW-1185">Reference proteome</keyword>
<accession>A0A2A2J4F1</accession>
<dbReference type="EMBL" id="LIAE01010682">
    <property type="protein sequence ID" value="PAV56678.1"/>
    <property type="molecule type" value="Genomic_DNA"/>
</dbReference>
<evidence type="ECO:0000313" key="2">
    <source>
        <dbReference type="EMBL" id="PAV56678.1"/>
    </source>
</evidence>
<protein>
    <submittedName>
        <fullName evidence="2">Uncharacterized protein</fullName>
    </submittedName>
</protein>
<feature type="region of interest" description="Disordered" evidence="1">
    <location>
        <begin position="1"/>
        <end position="49"/>
    </location>
</feature>
<organism evidence="2 3">
    <name type="scientific">Diploscapter pachys</name>
    <dbReference type="NCBI Taxonomy" id="2018661"/>
    <lineage>
        <taxon>Eukaryota</taxon>
        <taxon>Metazoa</taxon>
        <taxon>Ecdysozoa</taxon>
        <taxon>Nematoda</taxon>
        <taxon>Chromadorea</taxon>
        <taxon>Rhabditida</taxon>
        <taxon>Rhabditina</taxon>
        <taxon>Rhabditomorpha</taxon>
        <taxon>Rhabditoidea</taxon>
        <taxon>Rhabditidae</taxon>
        <taxon>Diploscapter</taxon>
    </lineage>
</organism>
<sequence length="67" mass="7204">MMERGTLIPASQRGQQISQQQNIGQTPFGSAPAPSIFGSMPSPRKMQPGGLQFQNRFQKLGSLSGTL</sequence>